<organism evidence="2 3">
    <name type="scientific">Halalkalibaculum roseum</name>
    <dbReference type="NCBI Taxonomy" id="2709311"/>
    <lineage>
        <taxon>Bacteria</taxon>
        <taxon>Pseudomonadati</taxon>
        <taxon>Balneolota</taxon>
        <taxon>Balneolia</taxon>
        <taxon>Balneolales</taxon>
        <taxon>Balneolaceae</taxon>
        <taxon>Halalkalibaculum</taxon>
    </lineage>
</organism>
<keyword evidence="3" id="KW-1185">Reference proteome</keyword>
<dbReference type="RefSeq" id="WP_165142368.1">
    <property type="nucleotide sequence ID" value="NZ_JAALLT010000003.1"/>
</dbReference>
<feature type="transmembrane region" description="Helical" evidence="1">
    <location>
        <begin position="69"/>
        <end position="94"/>
    </location>
</feature>
<sequence length="116" mass="13061">MKTHEQSGNEFISPHSSKITNSEKYSSKFLGIIDQAHSVNTLHFLSAIFQITLGLTAIFLSTAGFISPMWLSVMVSMFASVVTMIGIYFLYTIVSRHRGSNRLLRDAMRRIMDAKN</sequence>
<gene>
    <name evidence="2" type="ORF">G3570_11340</name>
</gene>
<evidence type="ECO:0000256" key="1">
    <source>
        <dbReference type="SAM" id="Phobius"/>
    </source>
</evidence>
<proteinExistence type="predicted"/>
<protein>
    <submittedName>
        <fullName evidence="2">Uncharacterized protein</fullName>
    </submittedName>
</protein>
<accession>A0A6M1SWA7</accession>
<feature type="transmembrane region" description="Helical" evidence="1">
    <location>
        <begin position="42"/>
        <end position="63"/>
    </location>
</feature>
<name>A0A6M1SWA7_9BACT</name>
<dbReference type="Proteomes" id="UP000473278">
    <property type="component" value="Unassembled WGS sequence"/>
</dbReference>
<reference evidence="2 3" key="1">
    <citation type="submission" date="2020-02" db="EMBL/GenBank/DDBJ databases">
        <title>Balneolaceae bacterium YR4-1, complete genome.</title>
        <authorList>
            <person name="Li Y."/>
            <person name="Wu S."/>
        </authorList>
    </citation>
    <scope>NUCLEOTIDE SEQUENCE [LARGE SCALE GENOMIC DNA]</scope>
    <source>
        <strain evidence="2 3">YR4-1</strain>
    </source>
</reference>
<comment type="caution">
    <text evidence="2">The sequence shown here is derived from an EMBL/GenBank/DDBJ whole genome shotgun (WGS) entry which is preliminary data.</text>
</comment>
<evidence type="ECO:0000313" key="2">
    <source>
        <dbReference type="EMBL" id="NGP77232.1"/>
    </source>
</evidence>
<dbReference type="AlphaFoldDB" id="A0A6M1SWA7"/>
<keyword evidence="1" id="KW-0812">Transmembrane</keyword>
<keyword evidence="1" id="KW-0472">Membrane</keyword>
<dbReference type="EMBL" id="JAALLT010000003">
    <property type="protein sequence ID" value="NGP77232.1"/>
    <property type="molecule type" value="Genomic_DNA"/>
</dbReference>
<evidence type="ECO:0000313" key="3">
    <source>
        <dbReference type="Proteomes" id="UP000473278"/>
    </source>
</evidence>
<keyword evidence="1" id="KW-1133">Transmembrane helix</keyword>